<evidence type="ECO:0000256" key="4">
    <source>
        <dbReference type="ARBA" id="ARBA00009461"/>
    </source>
</evidence>
<sequence>LNFSALLVLVNIFRYAQLQALKIDDRCSLVYLQKFYIIYVGTPTSEDRLTFCEIHQAETTIVPNGIQKGYPMQIEFDLLETRIFRMKDELFDIINGKTNSYYRDFALKICNEMGSRKASTPMALMARYYGSRGLNIISDVLSKLFLDTNLLTYNLVAPKKPVDYLQEVLVPETTLRLISQDKGGLELELAREIMEDSADF</sequence>
<dbReference type="PANTHER" id="PTHR41391:SF1">
    <property type="entry name" value="RESTRICTION OF TELOMERE CAPPING PROTEIN 4"/>
    <property type="match status" value="1"/>
</dbReference>
<evidence type="ECO:0000256" key="2">
    <source>
        <dbReference type="ARBA" id="ARBA00004123"/>
    </source>
</evidence>
<evidence type="ECO:0000256" key="1">
    <source>
        <dbReference type="ARBA" id="ARBA00002738"/>
    </source>
</evidence>
<protein>
    <recommendedName>
        <fullName evidence="5">Restriction of telomere capping protein 4</fullName>
    </recommendedName>
</protein>
<evidence type="ECO:0000256" key="7">
    <source>
        <dbReference type="ARBA" id="ARBA00023242"/>
    </source>
</evidence>
<evidence type="ECO:0000256" key="5">
    <source>
        <dbReference type="ARBA" id="ARBA00015162"/>
    </source>
</evidence>
<feature type="domain" description="Restriction of telomere capping protein 4 C-terminal" evidence="9">
    <location>
        <begin position="93"/>
        <end position="200"/>
    </location>
</feature>
<comment type="caution">
    <text evidence="10">The sequence shown here is derived from an EMBL/GenBank/DDBJ whole genome shotgun (WGS) entry which is preliminary data.</text>
</comment>
<feature type="signal peptide" evidence="8">
    <location>
        <begin position="1"/>
        <end position="20"/>
    </location>
</feature>
<evidence type="ECO:0000256" key="8">
    <source>
        <dbReference type="SAM" id="SignalP"/>
    </source>
</evidence>
<evidence type="ECO:0000313" key="10">
    <source>
        <dbReference type="EMBL" id="CAG8846732.1"/>
    </source>
</evidence>
<accession>A0ABN7X2T6</accession>
<feature type="chain" id="PRO_5047279085" description="Restriction of telomere capping protein 4" evidence="8">
    <location>
        <begin position="21"/>
        <end position="200"/>
    </location>
</feature>
<comment type="subcellular location">
    <subcellularLocation>
        <location evidence="3">Cytoplasm</location>
    </subcellularLocation>
    <subcellularLocation>
        <location evidence="2">Nucleus</location>
    </subcellularLocation>
</comment>
<evidence type="ECO:0000256" key="3">
    <source>
        <dbReference type="ARBA" id="ARBA00004496"/>
    </source>
</evidence>
<gene>
    <name evidence="10" type="ORF">GMARGA_LOCUS38302</name>
</gene>
<dbReference type="InterPro" id="IPR039024">
    <property type="entry name" value="RTC4"/>
</dbReference>
<dbReference type="Pfam" id="PF14474">
    <property type="entry name" value="RTC4"/>
    <property type="match status" value="1"/>
</dbReference>
<evidence type="ECO:0000256" key="6">
    <source>
        <dbReference type="ARBA" id="ARBA00022490"/>
    </source>
</evidence>
<dbReference type="PANTHER" id="PTHR41391">
    <property type="entry name" value="RESTRICTION OF TELOMERE CAPPING PROTEIN 4"/>
    <property type="match status" value="1"/>
</dbReference>
<proteinExistence type="inferred from homology"/>
<keyword evidence="8" id="KW-0732">Signal</keyword>
<keyword evidence="7" id="KW-0539">Nucleus</keyword>
<dbReference type="EMBL" id="CAJVQB010084724">
    <property type="protein sequence ID" value="CAG8846732.1"/>
    <property type="molecule type" value="Genomic_DNA"/>
</dbReference>
<evidence type="ECO:0000259" key="9">
    <source>
        <dbReference type="SMART" id="SM01312"/>
    </source>
</evidence>
<feature type="non-terminal residue" evidence="10">
    <location>
        <position position="1"/>
    </location>
</feature>
<keyword evidence="11" id="KW-1185">Reference proteome</keyword>
<feature type="non-terminal residue" evidence="10">
    <location>
        <position position="200"/>
    </location>
</feature>
<name>A0ABN7X2T6_GIGMA</name>
<organism evidence="10 11">
    <name type="scientific">Gigaspora margarita</name>
    <dbReference type="NCBI Taxonomy" id="4874"/>
    <lineage>
        <taxon>Eukaryota</taxon>
        <taxon>Fungi</taxon>
        <taxon>Fungi incertae sedis</taxon>
        <taxon>Mucoromycota</taxon>
        <taxon>Glomeromycotina</taxon>
        <taxon>Glomeromycetes</taxon>
        <taxon>Diversisporales</taxon>
        <taxon>Gigasporaceae</taxon>
        <taxon>Gigaspora</taxon>
    </lineage>
</organism>
<dbReference type="SMART" id="SM01312">
    <property type="entry name" value="RTC4"/>
    <property type="match status" value="1"/>
</dbReference>
<reference evidence="10 11" key="1">
    <citation type="submission" date="2021-06" db="EMBL/GenBank/DDBJ databases">
        <authorList>
            <person name="Kallberg Y."/>
            <person name="Tangrot J."/>
            <person name="Rosling A."/>
        </authorList>
    </citation>
    <scope>NUCLEOTIDE SEQUENCE [LARGE SCALE GENOMIC DNA]</scope>
    <source>
        <strain evidence="10 11">120-4 pot B 10/14</strain>
    </source>
</reference>
<dbReference type="Proteomes" id="UP000789901">
    <property type="component" value="Unassembled WGS sequence"/>
</dbReference>
<comment type="function">
    <text evidence="1">May be involved in a process influencing telomere capping.</text>
</comment>
<dbReference type="InterPro" id="IPR028094">
    <property type="entry name" value="RTC4_C"/>
</dbReference>
<keyword evidence="6" id="KW-0963">Cytoplasm</keyword>
<evidence type="ECO:0000313" key="11">
    <source>
        <dbReference type="Proteomes" id="UP000789901"/>
    </source>
</evidence>
<comment type="similarity">
    <text evidence="4">Belongs to the RTC4 family.</text>
</comment>